<dbReference type="SUPFAM" id="SSF54106">
    <property type="entry name" value="LysM domain"/>
    <property type="match status" value="1"/>
</dbReference>
<feature type="compositionally biased region" description="Basic and acidic residues" evidence="1">
    <location>
        <begin position="226"/>
        <end position="237"/>
    </location>
</feature>
<dbReference type="SMART" id="SM00257">
    <property type="entry name" value="LysM"/>
    <property type="match status" value="1"/>
</dbReference>
<dbReference type="InterPro" id="IPR036779">
    <property type="entry name" value="LysM_dom_sf"/>
</dbReference>
<feature type="domain" description="LysM" evidence="2">
    <location>
        <begin position="163"/>
        <end position="213"/>
    </location>
</feature>
<accession>A0ABR3JGV5</accession>
<keyword evidence="4" id="KW-1185">Reference proteome</keyword>
<proteinExistence type="predicted"/>
<dbReference type="Proteomes" id="UP001556367">
    <property type="component" value="Unassembled WGS sequence"/>
</dbReference>
<evidence type="ECO:0000313" key="4">
    <source>
        <dbReference type="Proteomes" id="UP001556367"/>
    </source>
</evidence>
<feature type="compositionally biased region" description="Basic and acidic residues" evidence="1">
    <location>
        <begin position="329"/>
        <end position="339"/>
    </location>
</feature>
<feature type="region of interest" description="Disordered" evidence="1">
    <location>
        <begin position="312"/>
        <end position="346"/>
    </location>
</feature>
<evidence type="ECO:0000259" key="2">
    <source>
        <dbReference type="PROSITE" id="PS51782"/>
    </source>
</evidence>
<feature type="compositionally biased region" description="Polar residues" evidence="1">
    <location>
        <begin position="151"/>
        <end position="161"/>
    </location>
</feature>
<organism evidence="3 4">
    <name type="scientific">Hohenbuehelia grisea</name>
    <dbReference type="NCBI Taxonomy" id="104357"/>
    <lineage>
        <taxon>Eukaryota</taxon>
        <taxon>Fungi</taxon>
        <taxon>Dikarya</taxon>
        <taxon>Basidiomycota</taxon>
        <taxon>Agaricomycotina</taxon>
        <taxon>Agaricomycetes</taxon>
        <taxon>Agaricomycetidae</taxon>
        <taxon>Agaricales</taxon>
        <taxon>Pleurotineae</taxon>
        <taxon>Pleurotaceae</taxon>
        <taxon>Hohenbuehelia</taxon>
    </lineage>
</organism>
<name>A0ABR3JGV5_9AGAR</name>
<dbReference type="CDD" id="cd00118">
    <property type="entry name" value="LysM"/>
    <property type="match status" value="1"/>
</dbReference>
<dbReference type="Gene3D" id="3.10.350.10">
    <property type="entry name" value="LysM domain"/>
    <property type="match status" value="1"/>
</dbReference>
<feature type="compositionally biased region" description="Low complexity" evidence="1">
    <location>
        <begin position="132"/>
        <end position="150"/>
    </location>
</feature>
<feature type="region of interest" description="Disordered" evidence="1">
    <location>
        <begin position="107"/>
        <end position="166"/>
    </location>
</feature>
<dbReference type="PROSITE" id="PS51782">
    <property type="entry name" value="LYSM"/>
    <property type="match status" value="1"/>
</dbReference>
<comment type="caution">
    <text evidence="3">The sequence shown here is derived from an EMBL/GenBank/DDBJ whole genome shotgun (WGS) entry which is preliminary data.</text>
</comment>
<feature type="region of interest" description="Disordered" evidence="1">
    <location>
        <begin position="218"/>
        <end position="244"/>
    </location>
</feature>
<gene>
    <name evidence="3" type="ORF">HGRIS_003799</name>
</gene>
<evidence type="ECO:0000256" key="1">
    <source>
        <dbReference type="SAM" id="MobiDB-lite"/>
    </source>
</evidence>
<reference evidence="4" key="1">
    <citation type="submission" date="2024-06" db="EMBL/GenBank/DDBJ databases">
        <title>Multi-omics analyses provide insights into the biosynthesis of the anticancer antibiotic pleurotin in Hohenbuehelia grisea.</title>
        <authorList>
            <person name="Weaver J.A."/>
            <person name="Alberti F."/>
        </authorList>
    </citation>
    <scope>NUCLEOTIDE SEQUENCE [LARGE SCALE GENOMIC DNA]</scope>
    <source>
        <strain evidence="4">T-177</strain>
    </source>
</reference>
<sequence length="346" mass="37887">MKSSITRPSHVQDSIDRALDLCLACSSSLPPSKRLQNLFTTPCCGRPICPTCVASNPRLTRYNPCIACLGGIGVIASHQRSGKYAASEPVETNIDGAVRDEDTYVIGDDEDDVDNETSSPTTSTPPPPYDPPNYTSTTQSVSISESSVTEAQANKAPQPQTAPKYHIKRGDTLQGIAFRYKVNARELCKLNNLPPSTCTTTPHLLHTRSFLVMPPAAESTLESGDPDLRAQDDEAQREHRRAHERAAKKLQTLTKEVDWRVAKAYVAMADDPDEAVRSMMKLKESGVPTAGSSSLDDRATMQYLDDDEWEIAERRAGRGPSIAPIPFKPAEKSSSDKQKGTRSWWG</sequence>
<dbReference type="InterPro" id="IPR018392">
    <property type="entry name" value="LysM"/>
</dbReference>
<dbReference type="EMBL" id="JASNQZ010000007">
    <property type="protein sequence ID" value="KAL0954864.1"/>
    <property type="molecule type" value="Genomic_DNA"/>
</dbReference>
<dbReference type="Pfam" id="PF01476">
    <property type="entry name" value="LysM"/>
    <property type="match status" value="1"/>
</dbReference>
<protein>
    <recommendedName>
        <fullName evidence="2">LysM domain-containing protein</fullName>
    </recommendedName>
</protein>
<evidence type="ECO:0000313" key="3">
    <source>
        <dbReference type="EMBL" id="KAL0954864.1"/>
    </source>
</evidence>